<reference evidence="1" key="1">
    <citation type="submission" date="2014-12" db="EMBL/GenBank/DDBJ databases">
        <title>Insight into the proteome of Arion vulgaris.</title>
        <authorList>
            <person name="Aradska J."/>
            <person name="Bulat T."/>
            <person name="Smidak R."/>
            <person name="Sarate P."/>
            <person name="Gangsoo J."/>
            <person name="Sialana F."/>
            <person name="Bilban M."/>
            <person name="Lubec G."/>
        </authorList>
    </citation>
    <scope>NUCLEOTIDE SEQUENCE</scope>
    <source>
        <tissue evidence="1">Skin</tissue>
    </source>
</reference>
<dbReference type="AlphaFoldDB" id="A0A0B7BCA1"/>
<organism evidence="1">
    <name type="scientific">Arion vulgaris</name>
    <dbReference type="NCBI Taxonomy" id="1028688"/>
    <lineage>
        <taxon>Eukaryota</taxon>
        <taxon>Metazoa</taxon>
        <taxon>Spiralia</taxon>
        <taxon>Lophotrochozoa</taxon>
        <taxon>Mollusca</taxon>
        <taxon>Gastropoda</taxon>
        <taxon>Heterobranchia</taxon>
        <taxon>Euthyneura</taxon>
        <taxon>Panpulmonata</taxon>
        <taxon>Eupulmonata</taxon>
        <taxon>Stylommatophora</taxon>
        <taxon>Helicina</taxon>
        <taxon>Arionoidea</taxon>
        <taxon>Arionidae</taxon>
        <taxon>Arion</taxon>
    </lineage>
</organism>
<proteinExistence type="predicted"/>
<dbReference type="EMBL" id="HACG01042900">
    <property type="protein sequence ID" value="CEK89765.1"/>
    <property type="molecule type" value="Transcribed_RNA"/>
</dbReference>
<sequence length="59" mass="6784">MAQIFIKNKFSNKQTIQESVHKSFSTSIYKNGCENTEDVNKKSSYISTQLDGIMMETQM</sequence>
<protein>
    <submittedName>
        <fullName evidence="1">Uncharacterized protein</fullName>
    </submittedName>
</protein>
<accession>A0A0B7BCA1</accession>
<gene>
    <name evidence="1" type="primary">ORF172762</name>
    <name evidence="2" type="synonym">ORF172772</name>
</gene>
<evidence type="ECO:0000313" key="2">
    <source>
        <dbReference type="EMBL" id="CEK89766.1"/>
    </source>
</evidence>
<dbReference type="EMBL" id="HACG01042901">
    <property type="protein sequence ID" value="CEK89766.1"/>
    <property type="molecule type" value="Transcribed_RNA"/>
</dbReference>
<evidence type="ECO:0000313" key="1">
    <source>
        <dbReference type="EMBL" id="CEK89765.1"/>
    </source>
</evidence>
<name>A0A0B7BCA1_9EUPU</name>